<dbReference type="Proteomes" id="UP000792457">
    <property type="component" value="Unassembled WGS sequence"/>
</dbReference>
<accession>A0A8K0NW53</accession>
<reference evidence="1" key="2">
    <citation type="submission" date="2017-10" db="EMBL/GenBank/DDBJ databases">
        <title>Ladona fulva Genome sequencing and assembly.</title>
        <authorList>
            <person name="Murali S."/>
            <person name="Richards S."/>
            <person name="Bandaranaike D."/>
            <person name="Bellair M."/>
            <person name="Blankenburg K."/>
            <person name="Chao H."/>
            <person name="Dinh H."/>
            <person name="Doddapaneni H."/>
            <person name="Dugan-Rocha S."/>
            <person name="Elkadiri S."/>
            <person name="Gnanaolivu R."/>
            <person name="Hernandez B."/>
            <person name="Skinner E."/>
            <person name="Javaid M."/>
            <person name="Lee S."/>
            <person name="Li M."/>
            <person name="Ming W."/>
            <person name="Munidasa M."/>
            <person name="Muniz J."/>
            <person name="Nguyen L."/>
            <person name="Hughes D."/>
            <person name="Osuji N."/>
            <person name="Pu L.-L."/>
            <person name="Puazo M."/>
            <person name="Qu C."/>
            <person name="Quiroz J."/>
            <person name="Raj R."/>
            <person name="Weissenberger G."/>
            <person name="Xin Y."/>
            <person name="Zou X."/>
            <person name="Han Y."/>
            <person name="Worley K."/>
            <person name="Muzny D."/>
            <person name="Gibbs R."/>
        </authorList>
    </citation>
    <scope>NUCLEOTIDE SEQUENCE</scope>
    <source>
        <strain evidence="1">Sampled in the wild</strain>
    </source>
</reference>
<proteinExistence type="predicted"/>
<protein>
    <submittedName>
        <fullName evidence="1">Uncharacterized protein</fullName>
    </submittedName>
</protein>
<evidence type="ECO:0000313" key="1">
    <source>
        <dbReference type="EMBL" id="KAG8226730.1"/>
    </source>
</evidence>
<name>A0A8K0NW53_LADFU</name>
<comment type="caution">
    <text evidence="1">The sequence shown here is derived from an EMBL/GenBank/DDBJ whole genome shotgun (WGS) entry which is preliminary data.</text>
</comment>
<organism evidence="1 2">
    <name type="scientific">Ladona fulva</name>
    <name type="common">Scarce chaser dragonfly</name>
    <name type="synonym">Libellula fulva</name>
    <dbReference type="NCBI Taxonomy" id="123851"/>
    <lineage>
        <taxon>Eukaryota</taxon>
        <taxon>Metazoa</taxon>
        <taxon>Ecdysozoa</taxon>
        <taxon>Arthropoda</taxon>
        <taxon>Hexapoda</taxon>
        <taxon>Insecta</taxon>
        <taxon>Pterygota</taxon>
        <taxon>Palaeoptera</taxon>
        <taxon>Odonata</taxon>
        <taxon>Epiprocta</taxon>
        <taxon>Anisoptera</taxon>
        <taxon>Libelluloidea</taxon>
        <taxon>Libellulidae</taxon>
        <taxon>Ladona</taxon>
    </lineage>
</organism>
<gene>
    <name evidence="1" type="ORF">J437_LFUL004380</name>
</gene>
<reference evidence="1" key="1">
    <citation type="submission" date="2013-04" db="EMBL/GenBank/DDBJ databases">
        <authorList>
            <person name="Qu J."/>
            <person name="Murali S.C."/>
            <person name="Bandaranaike D."/>
            <person name="Bellair M."/>
            <person name="Blankenburg K."/>
            <person name="Chao H."/>
            <person name="Dinh H."/>
            <person name="Doddapaneni H."/>
            <person name="Downs B."/>
            <person name="Dugan-Rocha S."/>
            <person name="Elkadiri S."/>
            <person name="Gnanaolivu R.D."/>
            <person name="Hernandez B."/>
            <person name="Javaid M."/>
            <person name="Jayaseelan J.C."/>
            <person name="Lee S."/>
            <person name="Li M."/>
            <person name="Ming W."/>
            <person name="Munidasa M."/>
            <person name="Muniz J."/>
            <person name="Nguyen L."/>
            <person name="Ongeri F."/>
            <person name="Osuji N."/>
            <person name="Pu L.-L."/>
            <person name="Puazo M."/>
            <person name="Qu C."/>
            <person name="Quiroz J."/>
            <person name="Raj R."/>
            <person name="Weissenberger G."/>
            <person name="Xin Y."/>
            <person name="Zou X."/>
            <person name="Han Y."/>
            <person name="Richards S."/>
            <person name="Worley K."/>
            <person name="Muzny D."/>
            <person name="Gibbs R."/>
        </authorList>
    </citation>
    <scope>NUCLEOTIDE SEQUENCE</scope>
    <source>
        <strain evidence="1">Sampled in the wild</strain>
    </source>
</reference>
<dbReference type="EMBL" id="KZ308294">
    <property type="protein sequence ID" value="KAG8226730.1"/>
    <property type="molecule type" value="Genomic_DNA"/>
</dbReference>
<dbReference type="AlphaFoldDB" id="A0A8K0NW53"/>
<evidence type="ECO:0000313" key="2">
    <source>
        <dbReference type="Proteomes" id="UP000792457"/>
    </source>
</evidence>
<keyword evidence="2" id="KW-1185">Reference proteome</keyword>
<sequence length="101" mass="11698">MFSGKEPVETNNSRCRLVTENSVNIDFTKKEVRLTFKNKDQVPNLIPVNSTTFTSEREEENSFPSEEVLHVVAESPQLSPEQKERLFQILKSNRRVFSNEP</sequence>